<dbReference type="PANTHER" id="PTHR31025:SF9">
    <property type="entry name" value="SI:DKEY-286J15.1"/>
    <property type="match status" value="1"/>
</dbReference>
<name>A0A9Q1BM25_HOLLE</name>
<dbReference type="Proteomes" id="UP001152320">
    <property type="component" value="Chromosome 14"/>
</dbReference>
<feature type="compositionally biased region" description="Basic and acidic residues" evidence="1">
    <location>
        <begin position="1"/>
        <end position="10"/>
    </location>
</feature>
<dbReference type="OrthoDB" id="7692677at2759"/>
<keyword evidence="3" id="KW-1185">Reference proteome</keyword>
<protein>
    <submittedName>
        <fullName evidence="2">Uncharacterized protein</fullName>
    </submittedName>
</protein>
<sequence length="1216" mass="138473">MPRNESHEPSDSLNEVNNGSTNSCIPEFGAPSLPNEEGNTEEDLDCDEDEKDISYLVAVFIARLKASSISSALVENILRDVEELTSCILHTVKKEVVEIISTSMGGFPSDEVTSQFEKAFEDQSCPFAGMHSHHLQKVHFQQMGALILPEEKLLGYQFQSKFEKKSGTQLQVQEAETFQYIPLAKSLKKFLEIPGVMQVVLGSKQSEDNILSSYYDGDYYKEKFTNERENPVIPLLLYHDDFETANPLGSKRGKHKVSSFYISVLSLPLKYQARLDNILLVALAKSCLVTKYSIDEILKPIKEELIDLSRNGLNIVSRDFNGKVQPQLFQVIGDNLGMNSILGYVQSFSANYYCRFCKGHRSYLQKQLTEEIQLLRTKQSYIDDLGVNDASKTGLRYQSILNEIDNYHVVDNMTPDIMHDFAEGIVPLELHLVLDRLIDRGFITLEEVNSQIRSFNYGFVDQKNKPCPIRVSVLANPGGASGQSASQMLCLAFNFPLMLGDKIGRDCGEWELFLLLLDILKIIMSQTISISATFVLKALIRDHHELFLSTFPDRLLTPKQHFLIHYPRLIRTLGPLCQYSTMRFEGKHKVFKRVAHVCNNFQNICKTLAQKHQLAQCYGSLLKQSIDQRDVELTQEEVVHLSDLNLNRAIANKLSCKENEEVITAGVMYLNGYEFRQGTHVITKWTEEGPIFAQIKYICAKDSKVYLIIEYLKVVHYERHLHAYHIKPHEEVLEGVVIPAELFDYRPFQKDNTDSPISMLSERSQHPYVTNQCISNDNCWDIASDSHSSGSSDVCIDSASSSEAPFRPPPLKRQKRVYFLAKDILSQNASGRRAAANIEKQMFCSKKDRHIVVDLLTNYMVQEHGESLYFSFRPSSFIKGALAESVINAFPCLKDPDAPLGYEAWYCKGSSGRPATGYIEEHLRYIRKRAILVGGKQPKADNMKKEYAPEVSEEEAVMMVEWLKSNCSPQDKVEVYMKKTAAYRRNVIVTSSMNVGKIFLEYPRLLDRGQIEQDFSTLYPLKSGHLSAKWNSYAPLIVNYCDQYSDQWKEVLQIDISLDALNQYEKENLAFAMLPLVLRGGTKMKKKTLLPEAVKSFIDIKPEVTDVTHYAKHLNEKVVPQPFILCRGCRINPSQTYVIIERNVLSYQTLHEAIDACFKCFHVLHIEYQPACYSVWKFFESVVYEMPSGNIPNCVREIRAYLSSRAAIENDHGKTA</sequence>
<evidence type="ECO:0000256" key="1">
    <source>
        <dbReference type="SAM" id="MobiDB-lite"/>
    </source>
</evidence>
<dbReference type="EMBL" id="JAIZAY010000014">
    <property type="protein sequence ID" value="KAJ8029049.1"/>
    <property type="molecule type" value="Genomic_DNA"/>
</dbReference>
<reference evidence="2" key="1">
    <citation type="submission" date="2021-10" db="EMBL/GenBank/DDBJ databases">
        <title>Tropical sea cucumber genome reveals ecological adaptation and Cuvierian tubules defense mechanism.</title>
        <authorList>
            <person name="Chen T."/>
        </authorList>
    </citation>
    <scope>NUCLEOTIDE SEQUENCE</scope>
    <source>
        <strain evidence="2">Nanhai2018</strain>
        <tissue evidence="2">Muscle</tissue>
    </source>
</reference>
<comment type="caution">
    <text evidence="2">The sequence shown here is derived from an EMBL/GenBank/DDBJ whole genome shotgun (WGS) entry which is preliminary data.</text>
</comment>
<dbReference type="AlphaFoldDB" id="A0A9Q1BM25"/>
<gene>
    <name evidence="2" type="ORF">HOLleu_28346</name>
</gene>
<proteinExistence type="predicted"/>
<feature type="compositionally biased region" description="Polar residues" evidence="1">
    <location>
        <begin position="11"/>
        <end position="24"/>
    </location>
</feature>
<evidence type="ECO:0000313" key="3">
    <source>
        <dbReference type="Proteomes" id="UP001152320"/>
    </source>
</evidence>
<feature type="region of interest" description="Disordered" evidence="1">
    <location>
        <begin position="1"/>
        <end position="47"/>
    </location>
</feature>
<dbReference type="PANTHER" id="PTHR31025">
    <property type="entry name" value="SI:CH211-196P9.1-RELATED"/>
    <property type="match status" value="1"/>
</dbReference>
<accession>A0A9Q1BM25</accession>
<organism evidence="2 3">
    <name type="scientific">Holothuria leucospilota</name>
    <name type="common">Black long sea cucumber</name>
    <name type="synonym">Mertensiothuria leucospilota</name>
    <dbReference type="NCBI Taxonomy" id="206669"/>
    <lineage>
        <taxon>Eukaryota</taxon>
        <taxon>Metazoa</taxon>
        <taxon>Echinodermata</taxon>
        <taxon>Eleutherozoa</taxon>
        <taxon>Echinozoa</taxon>
        <taxon>Holothuroidea</taxon>
        <taxon>Aspidochirotacea</taxon>
        <taxon>Aspidochirotida</taxon>
        <taxon>Holothuriidae</taxon>
        <taxon>Holothuria</taxon>
    </lineage>
</organism>
<feature type="compositionally biased region" description="Acidic residues" evidence="1">
    <location>
        <begin position="38"/>
        <end position="47"/>
    </location>
</feature>
<evidence type="ECO:0000313" key="2">
    <source>
        <dbReference type="EMBL" id="KAJ8029049.1"/>
    </source>
</evidence>